<evidence type="ECO:0000256" key="4">
    <source>
        <dbReference type="ARBA" id="ARBA00023080"/>
    </source>
</evidence>
<dbReference type="InterPro" id="IPR036157">
    <property type="entry name" value="dUTPase-like_sf"/>
</dbReference>
<dbReference type="EMBL" id="VSSQ01017851">
    <property type="protein sequence ID" value="MPM60538.1"/>
    <property type="molecule type" value="Genomic_DNA"/>
</dbReference>
<dbReference type="GO" id="GO:0000287">
    <property type="term" value="F:magnesium ion binding"/>
    <property type="evidence" value="ECO:0007669"/>
    <property type="project" value="InterPro"/>
</dbReference>
<evidence type="ECO:0000256" key="2">
    <source>
        <dbReference type="ARBA" id="ARBA00012379"/>
    </source>
</evidence>
<gene>
    <name evidence="6" type="primary">dut_24</name>
    <name evidence="6" type="ORF">SDC9_107389</name>
</gene>
<dbReference type="GO" id="GO:0006226">
    <property type="term" value="P:dUMP biosynthetic process"/>
    <property type="evidence" value="ECO:0007669"/>
    <property type="project" value="InterPro"/>
</dbReference>
<dbReference type="CDD" id="cd07557">
    <property type="entry name" value="trimeric_dUTPase"/>
    <property type="match status" value="1"/>
</dbReference>
<evidence type="ECO:0000256" key="1">
    <source>
        <dbReference type="ARBA" id="ARBA00006581"/>
    </source>
</evidence>
<dbReference type="GO" id="GO:0004170">
    <property type="term" value="F:dUTP diphosphatase activity"/>
    <property type="evidence" value="ECO:0007669"/>
    <property type="project" value="UniProtKB-EC"/>
</dbReference>
<sequence length="151" mass="16618">MSRGFTWIKEYAEDGKDRSLPQRKTLSSAGYDIAAATTTHIPAGKTVLVPTGLKAWMESDEVLLLTIRSSKAVQKHLMLSNAVGVIDADYFDNSKNEGHIMLAVTNFGAVEQVILQGEEIAQGIFVHYLRADHDFHGDKRQGGFGSTDHKE</sequence>
<keyword evidence="4" id="KW-0546">Nucleotide metabolism</keyword>
<keyword evidence="3 6" id="KW-0378">Hydrolase</keyword>
<evidence type="ECO:0000259" key="5">
    <source>
        <dbReference type="Pfam" id="PF00692"/>
    </source>
</evidence>
<dbReference type="InterPro" id="IPR033704">
    <property type="entry name" value="dUTPase_trimeric"/>
</dbReference>
<evidence type="ECO:0000313" key="6">
    <source>
        <dbReference type="EMBL" id="MPM60538.1"/>
    </source>
</evidence>
<organism evidence="6">
    <name type="scientific">bioreactor metagenome</name>
    <dbReference type="NCBI Taxonomy" id="1076179"/>
    <lineage>
        <taxon>unclassified sequences</taxon>
        <taxon>metagenomes</taxon>
        <taxon>ecological metagenomes</taxon>
    </lineage>
</organism>
<dbReference type="Gene3D" id="2.70.40.10">
    <property type="match status" value="1"/>
</dbReference>
<name>A0A645B645_9ZZZZ</name>
<reference evidence="6" key="1">
    <citation type="submission" date="2019-08" db="EMBL/GenBank/DDBJ databases">
        <authorList>
            <person name="Kucharzyk K."/>
            <person name="Murdoch R.W."/>
            <person name="Higgins S."/>
            <person name="Loffler F."/>
        </authorList>
    </citation>
    <scope>NUCLEOTIDE SEQUENCE</scope>
</reference>
<comment type="caution">
    <text evidence="6">The sequence shown here is derived from an EMBL/GenBank/DDBJ whole genome shotgun (WGS) entry which is preliminary data.</text>
</comment>
<feature type="domain" description="dUTPase-like" evidence="5">
    <location>
        <begin position="19"/>
        <end position="146"/>
    </location>
</feature>
<dbReference type="GO" id="GO:0046081">
    <property type="term" value="P:dUTP catabolic process"/>
    <property type="evidence" value="ECO:0007669"/>
    <property type="project" value="InterPro"/>
</dbReference>
<dbReference type="PANTHER" id="PTHR11241:SF0">
    <property type="entry name" value="DEOXYURIDINE 5'-TRIPHOSPHATE NUCLEOTIDOHYDROLASE"/>
    <property type="match status" value="1"/>
</dbReference>
<dbReference type="SUPFAM" id="SSF51283">
    <property type="entry name" value="dUTPase-like"/>
    <property type="match status" value="1"/>
</dbReference>
<proteinExistence type="inferred from homology"/>
<protein>
    <recommendedName>
        <fullName evidence="2">dUTP diphosphatase</fullName>
        <ecNumber evidence="2">3.6.1.23</ecNumber>
    </recommendedName>
</protein>
<dbReference type="EC" id="3.6.1.23" evidence="2"/>
<dbReference type="PANTHER" id="PTHR11241">
    <property type="entry name" value="DEOXYURIDINE 5'-TRIPHOSPHATE NUCLEOTIDOHYDROLASE"/>
    <property type="match status" value="1"/>
</dbReference>
<dbReference type="InterPro" id="IPR029054">
    <property type="entry name" value="dUTPase-like"/>
</dbReference>
<dbReference type="Pfam" id="PF00692">
    <property type="entry name" value="dUTPase"/>
    <property type="match status" value="1"/>
</dbReference>
<comment type="similarity">
    <text evidence="1">Belongs to the dUTPase family.</text>
</comment>
<dbReference type="AlphaFoldDB" id="A0A645B645"/>
<dbReference type="InterPro" id="IPR008181">
    <property type="entry name" value="dUTPase"/>
</dbReference>
<evidence type="ECO:0000256" key="3">
    <source>
        <dbReference type="ARBA" id="ARBA00022801"/>
    </source>
</evidence>
<accession>A0A645B645</accession>